<sequence length="183" mass="19829">MGASLMNRRTAPKAEEGPLVSIRCTPLHCKLTCVKPTCQRNLIECRLQRVPSSQRRTVDGPLLSQELNLTLYAENERLVAGSSCFSHGRVAVTYGGVAVGEGRVPGWCAGPRSTAEASAAARGAGVRLPEGQRRRLEAELRWGARTSTWRLSCSVTVTRRRGAPSCCGAKLPGLNCRHNRCET</sequence>
<name>A0A8T0QNU7_PANVG</name>
<accession>A0A8T0QNU7</accession>
<protein>
    <submittedName>
        <fullName evidence="1">Uncharacterized protein</fullName>
    </submittedName>
</protein>
<comment type="caution">
    <text evidence="1">The sequence shown here is derived from an EMBL/GenBank/DDBJ whole genome shotgun (WGS) entry which is preliminary data.</text>
</comment>
<dbReference type="PANTHER" id="PTHR33994:SF28">
    <property type="entry name" value="OS04G0515200 PROTEIN"/>
    <property type="match status" value="1"/>
</dbReference>
<evidence type="ECO:0000313" key="1">
    <source>
        <dbReference type="EMBL" id="KAG2573344.1"/>
    </source>
</evidence>
<dbReference type="EMBL" id="CM029049">
    <property type="protein sequence ID" value="KAG2573344.1"/>
    <property type="molecule type" value="Genomic_DNA"/>
</dbReference>
<gene>
    <name evidence="1" type="ORF">PVAP13_7KG249900</name>
</gene>
<dbReference type="Proteomes" id="UP000823388">
    <property type="component" value="Chromosome 7K"/>
</dbReference>
<evidence type="ECO:0000313" key="2">
    <source>
        <dbReference type="Proteomes" id="UP000823388"/>
    </source>
</evidence>
<keyword evidence="2" id="KW-1185">Reference proteome</keyword>
<dbReference type="PANTHER" id="PTHR33994">
    <property type="entry name" value="OS04G0515000 PROTEIN"/>
    <property type="match status" value="1"/>
</dbReference>
<proteinExistence type="predicted"/>
<dbReference type="AlphaFoldDB" id="A0A8T0QNU7"/>
<reference evidence="1" key="1">
    <citation type="submission" date="2020-05" db="EMBL/GenBank/DDBJ databases">
        <title>WGS assembly of Panicum virgatum.</title>
        <authorList>
            <person name="Lovell J.T."/>
            <person name="Jenkins J."/>
            <person name="Shu S."/>
            <person name="Juenger T.E."/>
            <person name="Schmutz J."/>
        </authorList>
    </citation>
    <scope>NUCLEOTIDE SEQUENCE</scope>
    <source>
        <strain evidence="1">AP13</strain>
    </source>
</reference>
<organism evidence="1 2">
    <name type="scientific">Panicum virgatum</name>
    <name type="common">Blackwell switchgrass</name>
    <dbReference type="NCBI Taxonomy" id="38727"/>
    <lineage>
        <taxon>Eukaryota</taxon>
        <taxon>Viridiplantae</taxon>
        <taxon>Streptophyta</taxon>
        <taxon>Embryophyta</taxon>
        <taxon>Tracheophyta</taxon>
        <taxon>Spermatophyta</taxon>
        <taxon>Magnoliopsida</taxon>
        <taxon>Liliopsida</taxon>
        <taxon>Poales</taxon>
        <taxon>Poaceae</taxon>
        <taxon>PACMAD clade</taxon>
        <taxon>Panicoideae</taxon>
        <taxon>Panicodae</taxon>
        <taxon>Paniceae</taxon>
        <taxon>Panicinae</taxon>
        <taxon>Panicum</taxon>
        <taxon>Panicum sect. Hiantes</taxon>
    </lineage>
</organism>